<evidence type="ECO:0008006" key="3">
    <source>
        <dbReference type="Google" id="ProtNLM"/>
    </source>
</evidence>
<dbReference type="GO" id="GO:0003676">
    <property type="term" value="F:nucleic acid binding"/>
    <property type="evidence" value="ECO:0007669"/>
    <property type="project" value="InterPro"/>
</dbReference>
<dbReference type="RefSeq" id="WP_046331986.1">
    <property type="nucleotide sequence ID" value="NZ_JBHTBO010000011.1"/>
</dbReference>
<dbReference type="STRING" id="1218506.JF75_08290"/>
<name>A0A0F4LN26_9LACO</name>
<accession>A0A0F4LN26</accession>
<evidence type="ECO:0000313" key="1">
    <source>
        <dbReference type="EMBL" id="KJY58971.1"/>
    </source>
</evidence>
<sequence length="168" mass="19765">MRCFNINSENGNFDTIIYIQGKHKNSHRKLNNITKCAWAYIIDRRDKNKVIPKEGTVEKGQSWYEMSLIALIKAMENLIGLQLNKTHLLFVSDEQSFTTALVNLETDDNVDKKKYSFEWKKIKSLLNKFPNSEILFLKKDDEDLESVFPEYYTRLSEVKNNLHNILDK</sequence>
<organism evidence="1 2">
    <name type="scientific">Lactobacillus kimbladii</name>
    <dbReference type="NCBI Taxonomy" id="1218506"/>
    <lineage>
        <taxon>Bacteria</taxon>
        <taxon>Bacillati</taxon>
        <taxon>Bacillota</taxon>
        <taxon>Bacilli</taxon>
        <taxon>Lactobacillales</taxon>
        <taxon>Lactobacillaceae</taxon>
        <taxon>Lactobacillus</taxon>
    </lineage>
</organism>
<gene>
    <name evidence="1" type="ORF">JF75_08290</name>
</gene>
<dbReference type="Gene3D" id="3.30.420.10">
    <property type="entry name" value="Ribonuclease H-like superfamily/Ribonuclease H"/>
    <property type="match status" value="1"/>
</dbReference>
<dbReference type="PATRIC" id="fig|1218506.3.peg.885"/>
<dbReference type="HOGENOM" id="CLU_1584393_0_0_9"/>
<proteinExistence type="predicted"/>
<dbReference type="Proteomes" id="UP000033612">
    <property type="component" value="Unassembled WGS sequence"/>
</dbReference>
<evidence type="ECO:0000313" key="2">
    <source>
        <dbReference type="Proteomes" id="UP000033612"/>
    </source>
</evidence>
<keyword evidence="2" id="KW-1185">Reference proteome</keyword>
<reference evidence="1 2" key="1">
    <citation type="submission" date="2015-01" db="EMBL/GenBank/DDBJ databases">
        <title>Comparative genomics of the lactic acid bacteria isolated from the honey bee gut.</title>
        <authorList>
            <person name="Ellegaard K.M."/>
            <person name="Tamarit D."/>
            <person name="Javelind E."/>
            <person name="Olofsson T."/>
            <person name="Andersson S.G."/>
            <person name="Vasquez A."/>
        </authorList>
    </citation>
    <scope>NUCLEOTIDE SEQUENCE [LARGE SCALE GENOMIC DNA]</scope>
    <source>
        <strain evidence="1 2">Hma2</strain>
    </source>
</reference>
<dbReference type="InterPro" id="IPR036397">
    <property type="entry name" value="RNaseH_sf"/>
</dbReference>
<dbReference type="EMBL" id="JXLH01000011">
    <property type="protein sequence ID" value="KJY58971.1"/>
    <property type="molecule type" value="Genomic_DNA"/>
</dbReference>
<dbReference type="AlphaFoldDB" id="A0A0F4LN26"/>
<protein>
    <recommendedName>
        <fullName evidence="3">RNase H type-1 domain-containing protein</fullName>
    </recommendedName>
</protein>
<comment type="caution">
    <text evidence="1">The sequence shown here is derived from an EMBL/GenBank/DDBJ whole genome shotgun (WGS) entry which is preliminary data.</text>
</comment>